<dbReference type="InterPro" id="IPR018060">
    <property type="entry name" value="HTH_AraC"/>
</dbReference>
<evidence type="ECO:0000256" key="2">
    <source>
        <dbReference type="ARBA" id="ARBA00023125"/>
    </source>
</evidence>
<dbReference type="Proteomes" id="UP000594430">
    <property type="component" value="Chromosome"/>
</dbReference>
<dbReference type="RefSeq" id="WP_196110135.1">
    <property type="nucleotide sequence ID" value="NZ_CP064943.1"/>
</dbReference>
<dbReference type="InterPro" id="IPR053142">
    <property type="entry name" value="PchR_regulatory_protein"/>
</dbReference>
<gene>
    <name evidence="5" type="ORF">IZU98_17495</name>
</gene>
<dbReference type="GO" id="GO:0009893">
    <property type="term" value="P:positive regulation of metabolic process"/>
    <property type="evidence" value="ECO:0007669"/>
    <property type="project" value="UniProtKB-ARBA"/>
</dbReference>
<evidence type="ECO:0000256" key="1">
    <source>
        <dbReference type="ARBA" id="ARBA00023015"/>
    </source>
</evidence>
<proteinExistence type="predicted"/>
<dbReference type="GO" id="GO:0003700">
    <property type="term" value="F:DNA-binding transcription factor activity"/>
    <property type="evidence" value="ECO:0007669"/>
    <property type="project" value="InterPro"/>
</dbReference>
<dbReference type="PANTHER" id="PTHR47893:SF1">
    <property type="entry name" value="REGULATORY PROTEIN PCHR"/>
    <property type="match status" value="1"/>
</dbReference>
<sequence length="315" mass="35322">MQSLTPYLDTAFCFDSPGSLAQAGVLDTRAAHVMGSATGHYRAQTVRQGLQYFDCHLHFPEPLRIDKVLPESLCIVQVFDGAWQHKVDGRLNQYDTGRLHVLGLSESLEAQDQLPVDSHARMAGVRMAGDALRELAQDDPQFHPLLALLADGMQFDQLPQSPSLSRLFQQLYRSPYSGSLRRLHYESLSLGIVLELASHLSSQAPTPELQQDRGRRDLALETRRLLDTSPTAPPSVAALAKQLKVSETTLRRAFSQQFGCSILQYIRQQRLELARLLVLERKWQISQIAYHIGYANPANFCHAYKAYFGHTPGTE</sequence>
<dbReference type="PROSITE" id="PS01124">
    <property type="entry name" value="HTH_ARAC_FAMILY_2"/>
    <property type="match status" value="1"/>
</dbReference>
<dbReference type="Gene3D" id="1.10.10.60">
    <property type="entry name" value="Homeodomain-like"/>
    <property type="match status" value="1"/>
</dbReference>
<dbReference type="SMART" id="SM00342">
    <property type="entry name" value="HTH_ARAC"/>
    <property type="match status" value="1"/>
</dbReference>
<keyword evidence="1" id="KW-0805">Transcription regulation</keyword>
<evidence type="ECO:0000256" key="3">
    <source>
        <dbReference type="ARBA" id="ARBA00023163"/>
    </source>
</evidence>
<dbReference type="EMBL" id="CP064946">
    <property type="protein sequence ID" value="QPH48173.1"/>
    <property type="molecule type" value="Genomic_DNA"/>
</dbReference>
<dbReference type="InterPro" id="IPR018062">
    <property type="entry name" value="HTH_AraC-typ_CS"/>
</dbReference>
<dbReference type="GO" id="GO:0043565">
    <property type="term" value="F:sequence-specific DNA binding"/>
    <property type="evidence" value="ECO:0007669"/>
    <property type="project" value="InterPro"/>
</dbReference>
<keyword evidence="2" id="KW-0238">DNA-binding</keyword>
<evidence type="ECO:0000259" key="4">
    <source>
        <dbReference type="PROSITE" id="PS01124"/>
    </source>
</evidence>
<organism evidence="5 6">
    <name type="scientific">Pseudomonas fulva</name>
    <dbReference type="NCBI Taxonomy" id="47880"/>
    <lineage>
        <taxon>Bacteria</taxon>
        <taxon>Pseudomonadati</taxon>
        <taxon>Pseudomonadota</taxon>
        <taxon>Gammaproteobacteria</taxon>
        <taxon>Pseudomonadales</taxon>
        <taxon>Pseudomonadaceae</taxon>
        <taxon>Pseudomonas</taxon>
    </lineage>
</organism>
<dbReference type="SUPFAM" id="SSF46689">
    <property type="entry name" value="Homeodomain-like"/>
    <property type="match status" value="2"/>
</dbReference>
<protein>
    <submittedName>
        <fullName evidence="5">Helix-turn-helix domain-containing protein</fullName>
    </submittedName>
</protein>
<dbReference type="PROSITE" id="PS00041">
    <property type="entry name" value="HTH_ARAC_FAMILY_1"/>
    <property type="match status" value="1"/>
</dbReference>
<feature type="domain" description="HTH araC/xylS-type" evidence="4">
    <location>
        <begin position="220"/>
        <end position="315"/>
    </location>
</feature>
<dbReference type="PANTHER" id="PTHR47893">
    <property type="entry name" value="REGULATORY PROTEIN PCHR"/>
    <property type="match status" value="1"/>
</dbReference>
<evidence type="ECO:0000313" key="6">
    <source>
        <dbReference type="Proteomes" id="UP000594430"/>
    </source>
</evidence>
<keyword evidence="3" id="KW-0804">Transcription</keyword>
<evidence type="ECO:0000313" key="5">
    <source>
        <dbReference type="EMBL" id="QPH48173.1"/>
    </source>
</evidence>
<dbReference type="InterPro" id="IPR009057">
    <property type="entry name" value="Homeodomain-like_sf"/>
</dbReference>
<reference evidence="5 6" key="1">
    <citation type="submission" date="2020-11" db="EMBL/GenBank/DDBJ databases">
        <title>Pseudomonas fulva producing VIM-24.</title>
        <authorList>
            <person name="Liu S."/>
        </authorList>
    </citation>
    <scope>NUCLEOTIDE SEQUENCE [LARGE SCALE GENOMIC DNA]</scope>
    <source>
        <strain evidence="5 6">ZDHY414</strain>
    </source>
</reference>
<name>A0A7S9Q6Z5_9PSED</name>
<dbReference type="Pfam" id="PF12833">
    <property type="entry name" value="HTH_18"/>
    <property type="match status" value="1"/>
</dbReference>
<accession>A0A7S9Q6Z5</accession>
<dbReference type="AlphaFoldDB" id="A0A7S9Q6Z5"/>